<keyword evidence="3" id="KW-1185">Reference proteome</keyword>
<protein>
    <submittedName>
        <fullName evidence="1">Uncharacterized protein</fullName>
    </submittedName>
</protein>
<dbReference type="KEGG" id="nco:AAW31_11170"/>
<name>A0A0F7KHA1_9PROT</name>
<sequence>MAGYSVEILKKALADMKRLTEQESLLKVKHLEDIALEARLADQLDRSDVDIKKAVKAAIKGEIDEVEANQKYSEAYATKDELNKVRQRLELVPQVQDELQREIRDLDRSITFYRRCLCDDIQKAIAGELAANNKKIIEKLLVAHAAIACSGYYTPNWQGLVASAFPAPSKPDIDAAIKKFKAEHDFW</sequence>
<dbReference type="Proteomes" id="UP000034156">
    <property type="component" value="Chromosome"/>
</dbReference>
<reference evidence="1 3" key="2">
    <citation type="journal article" date="2016" name="Genome Announc.">
        <title>Genome Sequence of Nitrosomonas communis Strain Nm2, a Mesophilic Ammonia-Oxidizing Bacterium Isolated from Mediterranean Soil.</title>
        <authorList>
            <person name="Kozlowski J.A."/>
            <person name="Kits K.D."/>
            <person name="Stein L.Y."/>
        </authorList>
    </citation>
    <scope>NUCLEOTIDE SEQUENCE [LARGE SCALE GENOMIC DNA]</scope>
    <source>
        <strain evidence="1 3">Nm2</strain>
    </source>
</reference>
<gene>
    <name evidence="1" type="ORF">AAW31_11170</name>
    <name evidence="2" type="ORF">BCL69_105518</name>
</gene>
<evidence type="ECO:0000313" key="2">
    <source>
        <dbReference type="EMBL" id="TYP80672.1"/>
    </source>
</evidence>
<reference evidence="3" key="1">
    <citation type="submission" date="2015-05" db="EMBL/GenBank/DDBJ databases">
        <title>Draft genome of Nitrosomonas communis strain Nm2.</title>
        <authorList>
            <person name="Kozlowski J.A."/>
            <person name="Kits K.D."/>
            <person name="Stein L.Y."/>
        </authorList>
    </citation>
    <scope>NUCLEOTIDE SEQUENCE [LARGE SCALE GENOMIC DNA]</scope>
    <source>
        <strain evidence="3">Nm2</strain>
    </source>
</reference>
<dbReference type="Proteomes" id="UP000324176">
    <property type="component" value="Unassembled WGS sequence"/>
</dbReference>
<accession>A0A0F7KHA1</accession>
<evidence type="ECO:0000313" key="4">
    <source>
        <dbReference type="Proteomes" id="UP000324176"/>
    </source>
</evidence>
<dbReference type="EMBL" id="VNHT01000055">
    <property type="protein sequence ID" value="TYP80672.1"/>
    <property type="molecule type" value="Genomic_DNA"/>
</dbReference>
<organism evidence="1 3">
    <name type="scientific">Nitrosomonas communis</name>
    <dbReference type="NCBI Taxonomy" id="44574"/>
    <lineage>
        <taxon>Bacteria</taxon>
        <taxon>Pseudomonadati</taxon>
        <taxon>Pseudomonadota</taxon>
        <taxon>Betaproteobacteria</taxon>
        <taxon>Nitrosomonadales</taxon>
        <taxon>Nitrosomonadaceae</taxon>
        <taxon>Nitrosomonas</taxon>
    </lineage>
</organism>
<dbReference type="EMBL" id="CP011451">
    <property type="protein sequence ID" value="AKH38222.1"/>
    <property type="molecule type" value="Genomic_DNA"/>
</dbReference>
<reference evidence="2 4" key="3">
    <citation type="submission" date="2019-07" db="EMBL/GenBank/DDBJ databases">
        <title>Active sludge and wastewater microbial communities from Klosterneuburg, Austria.</title>
        <authorList>
            <person name="Wagner M."/>
        </authorList>
    </citation>
    <scope>NUCLEOTIDE SEQUENCE [LARGE SCALE GENOMIC DNA]</scope>
    <source>
        <strain evidence="2 4">Nm2</strain>
    </source>
</reference>
<evidence type="ECO:0000313" key="3">
    <source>
        <dbReference type="Proteomes" id="UP000034156"/>
    </source>
</evidence>
<dbReference type="RefSeq" id="WP_046850278.1">
    <property type="nucleotide sequence ID" value="NZ_CP011451.1"/>
</dbReference>
<dbReference type="PATRIC" id="fig|44574.3.peg.2726"/>
<evidence type="ECO:0000313" key="1">
    <source>
        <dbReference type="EMBL" id="AKH38222.1"/>
    </source>
</evidence>
<dbReference type="AlphaFoldDB" id="A0A0F7KHA1"/>
<proteinExistence type="predicted"/>